<keyword evidence="1 2" id="KW-0238">DNA-binding</keyword>
<dbReference type="Gene3D" id="3.40.50.300">
    <property type="entry name" value="P-loop containing nucleotide triphosphate hydrolases"/>
    <property type="match status" value="1"/>
</dbReference>
<dbReference type="GO" id="GO:0006355">
    <property type="term" value="P:regulation of DNA-templated transcription"/>
    <property type="evidence" value="ECO:0007669"/>
    <property type="project" value="InterPro"/>
</dbReference>
<dbReference type="InterPro" id="IPR016032">
    <property type="entry name" value="Sig_transdc_resp-reg_C-effctor"/>
</dbReference>
<dbReference type="EMBL" id="CP011025">
    <property type="protein sequence ID" value="ATC85653.1"/>
    <property type="molecule type" value="Genomic_DNA"/>
</dbReference>
<dbReference type="OrthoDB" id="9782895at2"/>
<dbReference type="RefSeq" id="WP_010553205.1">
    <property type="nucleotide sequence ID" value="NZ_CP011025.1"/>
</dbReference>
<dbReference type="Pfam" id="PF00486">
    <property type="entry name" value="Trans_reg_C"/>
    <property type="match status" value="1"/>
</dbReference>
<dbReference type="InterPro" id="IPR027417">
    <property type="entry name" value="P-loop_NTPase"/>
</dbReference>
<dbReference type="KEGG" id="part:PARC_a0975"/>
<dbReference type="PANTHER" id="PTHR47691">
    <property type="entry name" value="REGULATOR-RELATED"/>
    <property type="match status" value="1"/>
</dbReference>
<evidence type="ECO:0000313" key="4">
    <source>
        <dbReference type="EMBL" id="ATC85653.1"/>
    </source>
</evidence>
<dbReference type="GO" id="GO:0000160">
    <property type="term" value="P:phosphorelay signal transduction system"/>
    <property type="evidence" value="ECO:0007669"/>
    <property type="project" value="InterPro"/>
</dbReference>
<dbReference type="InterPro" id="IPR049052">
    <property type="entry name" value="nSTAND1"/>
</dbReference>
<dbReference type="InterPro" id="IPR001867">
    <property type="entry name" value="OmpR/PhoB-type_DNA-bd"/>
</dbReference>
<dbReference type="PROSITE" id="PS51755">
    <property type="entry name" value="OMPR_PHOB"/>
    <property type="match status" value="1"/>
</dbReference>
<dbReference type="CDD" id="cd00383">
    <property type="entry name" value="trans_reg_C"/>
    <property type="match status" value="1"/>
</dbReference>
<dbReference type="SMART" id="SM00862">
    <property type="entry name" value="Trans_reg_C"/>
    <property type="match status" value="1"/>
</dbReference>
<feature type="domain" description="OmpR/PhoB-type" evidence="3">
    <location>
        <begin position="3"/>
        <end position="101"/>
    </location>
</feature>
<dbReference type="Gene3D" id="1.25.40.10">
    <property type="entry name" value="Tetratricopeptide repeat domain"/>
    <property type="match status" value="1"/>
</dbReference>
<dbReference type="Pfam" id="PF20703">
    <property type="entry name" value="nSTAND1"/>
    <property type="match status" value="1"/>
</dbReference>
<dbReference type="AlphaFoldDB" id="A0A290S0C8"/>
<dbReference type="SUPFAM" id="SSF48452">
    <property type="entry name" value="TPR-like"/>
    <property type="match status" value="2"/>
</dbReference>
<dbReference type="Proteomes" id="UP000016505">
    <property type="component" value="Chromosome I"/>
</dbReference>
<dbReference type="InterPro" id="IPR036388">
    <property type="entry name" value="WH-like_DNA-bd_sf"/>
</dbReference>
<organism evidence="4 5">
    <name type="scientific">Pseudoalteromonas arctica A 37-1-2</name>
    <dbReference type="NCBI Taxonomy" id="1117313"/>
    <lineage>
        <taxon>Bacteria</taxon>
        <taxon>Pseudomonadati</taxon>
        <taxon>Pseudomonadota</taxon>
        <taxon>Gammaproteobacteria</taxon>
        <taxon>Alteromonadales</taxon>
        <taxon>Pseudoalteromonadaceae</taxon>
        <taxon>Pseudoalteromonas</taxon>
    </lineage>
</organism>
<evidence type="ECO:0000256" key="1">
    <source>
        <dbReference type="ARBA" id="ARBA00023125"/>
    </source>
</evidence>
<protein>
    <recommendedName>
        <fullName evidence="3">OmpR/PhoB-type domain-containing protein</fullName>
    </recommendedName>
</protein>
<evidence type="ECO:0000256" key="2">
    <source>
        <dbReference type="PROSITE-ProRule" id="PRU01091"/>
    </source>
</evidence>
<accession>A0A290S0C8</accession>
<dbReference type="SUPFAM" id="SSF52540">
    <property type="entry name" value="P-loop containing nucleoside triphosphate hydrolases"/>
    <property type="match status" value="1"/>
</dbReference>
<dbReference type="Gene3D" id="1.10.10.10">
    <property type="entry name" value="Winged helix-like DNA-binding domain superfamily/Winged helix DNA-binding domain"/>
    <property type="match status" value="1"/>
</dbReference>
<dbReference type="GO" id="GO:0003677">
    <property type="term" value="F:DNA binding"/>
    <property type="evidence" value="ECO:0007669"/>
    <property type="project" value="UniProtKB-UniRule"/>
</dbReference>
<dbReference type="InterPro" id="IPR011990">
    <property type="entry name" value="TPR-like_helical_dom_sf"/>
</dbReference>
<sequence length="1084" mass="121867">MMRNPFYLGDWQVTPSTNSIQLTGKAKQLEPKAMEVLLHLCQQNGDIVSSDELLNKCWKNTDIGDNPLHKTITQLRKALGDKANEPHYIETIRKRGYRIIAKLSFPLADPIPSTKSTWQGGSPFLGLRAYNPNDTHVFFGRTQSIATLLERISSQVNYGRAFCLILGPSGTGKSSLVNAGILPKLLDERGYNGIGVISYTQIDFADVHKNRLFLDLASALLDWDINAQPVFEGLSAQTLAEQLELAIDGVINAIQAALSKASTQLKTPQLFLFIDRLEVLLSSPIFSSETRSHFLSVIERLAISKAVIVFSACRNDFYPLVVEQPSLMAGKAHGAHYDLTPPNRQELQQIIRLPALTANLTFSNDPQTQTPLDEILCADTANNPDALPMLQYTLQELYLQRSDSNELLHSVYTKLGGIEGAIGKKAEDIFIDLSNEQQQQLKSVLSQLITLNPDGKTITSRAARWQTLTNTSQKELVQAMVDSRLFVSHLQNQEACFSLAHEALLRQWPRAKQWINDHKDALAIKSRLQHQAQNWVDEDKSSAYLLAPGKPLQEAQLLLNDKLFKLDDNEHALIKSSVKKTKTKIRAKRVTVALLGLLTFTALLMSFTSFKAQQHAQKKQLEAESLLGFMVGDFADKLRSVERMDLLDGISNKALEYFTDQTDDSSSLFSFSDNKAQFNKRFQYAQTLEAMGEVAYSRGKTDEAFTAFENARTRLEALLKIQPNNLELLTLAGANAFWLGQLTYDQNDHQATEQMFKKYHAYSKKMYALAANDFNSIMELSYSSNSLGSLYIEKSNYSAAKKNFAESLLLKNKALKLKPNNKDLLRDKSDTISWLAKTEEKLSNFNEAVNILEGAVGVITKLIANYPSDASLFYTSANLYMQQSYLLSYLSDKRMAHKKASLANQVINEALVQDPKNNKFQLMYYRSLAHSLMLSTDEATDSTIEKIINFLKSQNFKNTSTINTQITLIQYFINRQSPLKAQELLTELENNENYKHQLANLTKTGDYLVYTRINLIKANLATTNKQREQFCLSAIKAISEAAKISQSVKITYPLVQAYNCLNREDEISEIKTSLVKLGITNFQL</sequence>
<gene>
    <name evidence="4" type="ORF">PARC_a0975</name>
</gene>
<evidence type="ECO:0000313" key="5">
    <source>
        <dbReference type="Proteomes" id="UP000016505"/>
    </source>
</evidence>
<dbReference type="SUPFAM" id="SSF46894">
    <property type="entry name" value="C-terminal effector domain of the bipartite response regulators"/>
    <property type="match status" value="1"/>
</dbReference>
<evidence type="ECO:0000259" key="3">
    <source>
        <dbReference type="PROSITE" id="PS51755"/>
    </source>
</evidence>
<name>A0A290S0C8_9GAMM</name>
<feature type="DNA-binding region" description="OmpR/PhoB-type" evidence="2">
    <location>
        <begin position="3"/>
        <end position="101"/>
    </location>
</feature>
<dbReference type="PANTHER" id="PTHR47691:SF3">
    <property type="entry name" value="HTH-TYPE TRANSCRIPTIONAL REGULATOR RV0890C-RELATED"/>
    <property type="match status" value="1"/>
</dbReference>
<proteinExistence type="predicted"/>
<reference evidence="4 5" key="1">
    <citation type="journal article" date="2012" name="J. Bacteriol.">
        <title>Genome sequences of type strains of seven species of the marine bacterium Pseudoalteromonas.</title>
        <authorList>
            <person name="Xie B.B."/>
            <person name="Shu Y.L."/>
            <person name="Qin Q.L."/>
            <person name="Rong J.C."/>
            <person name="Zhang X.Y."/>
            <person name="Chen X.L."/>
            <person name="Shi M."/>
            <person name="He H.L."/>
            <person name="Zhou B.C."/>
            <person name="Zhang Y.Z."/>
        </authorList>
    </citation>
    <scope>NUCLEOTIDE SEQUENCE [LARGE SCALE GENOMIC DNA]</scope>
    <source>
        <strain evidence="4 5">A 37-1-2</strain>
    </source>
</reference>